<proteinExistence type="predicted"/>
<feature type="domain" description="DNA helicase Pif1-like 2B" evidence="10">
    <location>
        <begin position="244"/>
        <end position="284"/>
    </location>
</feature>
<dbReference type="Pfam" id="PF21530">
    <property type="entry name" value="Pif1_2B_dom"/>
    <property type="match status" value="1"/>
</dbReference>
<keyword evidence="4" id="KW-0347">Helicase</keyword>
<keyword evidence="3" id="KW-0378">Hydrolase</keyword>
<organism evidence="11">
    <name type="scientific">viral metagenome</name>
    <dbReference type="NCBI Taxonomy" id="1070528"/>
    <lineage>
        <taxon>unclassified sequences</taxon>
        <taxon>metagenomes</taxon>
        <taxon>organismal metagenomes</taxon>
    </lineage>
</organism>
<evidence type="ECO:0000256" key="2">
    <source>
        <dbReference type="ARBA" id="ARBA00022763"/>
    </source>
</evidence>
<dbReference type="GO" id="GO:0006281">
    <property type="term" value="P:DNA repair"/>
    <property type="evidence" value="ECO:0007669"/>
    <property type="project" value="InterPro"/>
</dbReference>
<protein>
    <recommendedName>
        <fullName evidence="12">AAA+ ATPase domain-containing protein</fullName>
    </recommendedName>
</protein>
<dbReference type="AlphaFoldDB" id="A0A6C0HZH3"/>
<evidence type="ECO:0000256" key="4">
    <source>
        <dbReference type="ARBA" id="ARBA00022806"/>
    </source>
</evidence>
<evidence type="ECO:0000256" key="6">
    <source>
        <dbReference type="ARBA" id="ARBA00023125"/>
    </source>
</evidence>
<evidence type="ECO:0000259" key="10">
    <source>
        <dbReference type="Pfam" id="PF21530"/>
    </source>
</evidence>
<dbReference type="InterPro" id="IPR010285">
    <property type="entry name" value="DNA_helicase_pif1-like_DEAD"/>
</dbReference>
<name>A0A6C0HZH3_9ZZZZ</name>
<keyword evidence="7" id="KW-0234">DNA repair</keyword>
<dbReference type="EMBL" id="MN740041">
    <property type="protein sequence ID" value="QHT85263.1"/>
    <property type="molecule type" value="Genomic_DNA"/>
</dbReference>
<evidence type="ECO:0008006" key="12">
    <source>
        <dbReference type="Google" id="ProtNLM"/>
    </source>
</evidence>
<dbReference type="GO" id="GO:0003678">
    <property type="term" value="F:DNA helicase activity"/>
    <property type="evidence" value="ECO:0007669"/>
    <property type="project" value="InterPro"/>
</dbReference>
<dbReference type="CDD" id="cd18809">
    <property type="entry name" value="SF1_C_RecD"/>
    <property type="match status" value="1"/>
</dbReference>
<keyword evidence="5" id="KW-0067">ATP-binding</keyword>
<evidence type="ECO:0000256" key="7">
    <source>
        <dbReference type="ARBA" id="ARBA00023204"/>
    </source>
</evidence>
<evidence type="ECO:0000256" key="1">
    <source>
        <dbReference type="ARBA" id="ARBA00022741"/>
    </source>
</evidence>
<dbReference type="SUPFAM" id="SSF52540">
    <property type="entry name" value="P-loop containing nucleoside triphosphate hydrolases"/>
    <property type="match status" value="2"/>
</dbReference>
<dbReference type="InterPro" id="IPR051055">
    <property type="entry name" value="PIF1_helicase"/>
</dbReference>
<keyword evidence="6" id="KW-0238">DNA-binding</keyword>
<evidence type="ECO:0000256" key="8">
    <source>
        <dbReference type="ARBA" id="ARBA00023235"/>
    </source>
</evidence>
<sequence length="385" mass="43213">MFSAEQEHAFELFEQGKNIFLTGPGGTGKSKWIRTVFQRCTKKLQVCAMTGCAAVLLDCNAKTVHSWAGIGLGDPSKALQNKFVRDRWRTTDVLIVDEISMMSDVLFDMLNELGKTIRRSTKPFGGIQLVFCGDFYQLPPVDGQFCFEHAEWNKTFPETVQLTHLFRQPNETYQSILKEIRNGKLSEPYHALLKERMVPGNGCTRLVPTRKKADDINIKEYAGLTGEEHVYTMKVSTTNQYDADALKKNMLCGETIKLKVGTKVMCIVNMEELCNGSQGVVVGFDGFPIVRFAHGDIVMKPHLWTTDVSSITQVPLMYAWAITIHKAQGATLQEAELDLGNDVFECGQSYVALSRVVDISGLYLTGFNSQKIKVHPKVVEFYRTL</sequence>
<evidence type="ECO:0000256" key="5">
    <source>
        <dbReference type="ARBA" id="ARBA00022840"/>
    </source>
</evidence>
<dbReference type="PANTHER" id="PTHR47642">
    <property type="entry name" value="ATP-DEPENDENT DNA HELICASE"/>
    <property type="match status" value="1"/>
</dbReference>
<dbReference type="CDD" id="cd18037">
    <property type="entry name" value="DEXSc_Pif1_like"/>
    <property type="match status" value="1"/>
</dbReference>
<accession>A0A6C0HZH3</accession>
<keyword evidence="1" id="KW-0547">Nucleotide-binding</keyword>
<dbReference type="Gene3D" id="3.40.50.300">
    <property type="entry name" value="P-loop containing nucleotide triphosphate hydrolases"/>
    <property type="match status" value="1"/>
</dbReference>
<evidence type="ECO:0000259" key="9">
    <source>
        <dbReference type="Pfam" id="PF05970"/>
    </source>
</evidence>
<evidence type="ECO:0000256" key="3">
    <source>
        <dbReference type="ARBA" id="ARBA00022801"/>
    </source>
</evidence>
<dbReference type="PANTHER" id="PTHR47642:SF5">
    <property type="entry name" value="ATP-DEPENDENT DNA HELICASE"/>
    <property type="match status" value="1"/>
</dbReference>
<dbReference type="Pfam" id="PF05970">
    <property type="entry name" value="PIF1"/>
    <property type="match status" value="1"/>
</dbReference>
<dbReference type="GO" id="GO:0000723">
    <property type="term" value="P:telomere maintenance"/>
    <property type="evidence" value="ECO:0007669"/>
    <property type="project" value="InterPro"/>
</dbReference>
<evidence type="ECO:0000313" key="11">
    <source>
        <dbReference type="EMBL" id="QHT85263.1"/>
    </source>
</evidence>
<dbReference type="InterPro" id="IPR027417">
    <property type="entry name" value="P-loop_NTPase"/>
</dbReference>
<reference evidence="11" key="1">
    <citation type="journal article" date="2020" name="Nature">
        <title>Giant virus diversity and host interactions through global metagenomics.</title>
        <authorList>
            <person name="Schulz F."/>
            <person name="Roux S."/>
            <person name="Paez-Espino D."/>
            <person name="Jungbluth S."/>
            <person name="Walsh D.A."/>
            <person name="Denef V.J."/>
            <person name="McMahon K.D."/>
            <person name="Konstantinidis K.T."/>
            <person name="Eloe-Fadrosh E.A."/>
            <person name="Kyrpides N.C."/>
            <person name="Woyke T."/>
        </authorList>
    </citation>
    <scope>NUCLEOTIDE SEQUENCE</scope>
    <source>
        <strain evidence="11">GVMAG-M-3300023184-17</strain>
    </source>
</reference>
<dbReference type="InterPro" id="IPR049163">
    <property type="entry name" value="Pif1-like_2B_dom"/>
</dbReference>
<keyword evidence="8" id="KW-0413">Isomerase</keyword>
<keyword evidence="2" id="KW-0227">DNA damage</keyword>
<feature type="domain" description="DNA helicase Pif1-like DEAD-box helicase" evidence="9">
    <location>
        <begin position="2"/>
        <end position="186"/>
    </location>
</feature>